<dbReference type="RefSeq" id="WP_012996772.1">
    <property type="nucleotide sequence ID" value="NC_013922.1"/>
</dbReference>
<dbReference type="EMBL" id="CP001932">
    <property type="protein sequence ID" value="ADD06594.1"/>
    <property type="molecule type" value="Genomic_DNA"/>
</dbReference>
<protein>
    <submittedName>
        <fullName evidence="2">DegT/DnrJ/EryC1/StrS aminotransferase</fullName>
    </submittedName>
</protein>
<keyword evidence="2" id="KW-0808">Transferase</keyword>
<gene>
    <name evidence="2" type="ordered locus">Nmag_3042</name>
</gene>
<dbReference type="InterPro" id="IPR015424">
    <property type="entry name" value="PyrdxlP-dep_Trfase"/>
</dbReference>
<evidence type="ECO:0000256" key="1">
    <source>
        <dbReference type="RuleBase" id="RU004508"/>
    </source>
</evidence>
<dbReference type="Proteomes" id="UP000001879">
    <property type="component" value="Chromosome"/>
</dbReference>
<dbReference type="Gene3D" id="3.90.1150.10">
    <property type="entry name" value="Aspartate Aminotransferase, domain 1"/>
    <property type="match status" value="1"/>
</dbReference>
<dbReference type="eggNOG" id="arCOG00118">
    <property type="taxonomic scope" value="Archaea"/>
</dbReference>
<reference evidence="3" key="1">
    <citation type="submission" date="2010-02" db="EMBL/GenBank/DDBJ databases">
        <title>Complete sequence of chromosome of Natrialba magadii ATCC 43099.</title>
        <authorList>
            <consortium name="US DOE Joint Genome Institute"/>
            <person name="Lucas S."/>
            <person name="Copeland A."/>
            <person name="Lapidus A."/>
            <person name="Cheng J.-F."/>
            <person name="Bruce D."/>
            <person name="Goodwin L."/>
            <person name="Pitluck S."/>
            <person name="Davenport K."/>
            <person name="Saunders E."/>
            <person name="Detter J.C."/>
            <person name="Han C."/>
            <person name="Tapia R."/>
            <person name="Land M."/>
            <person name="Hauser L."/>
            <person name="Kyrpides N."/>
            <person name="Mikhailova N."/>
            <person name="De Castro R.E."/>
            <person name="Maupin-Furlow J.A."/>
            <person name="Woyke T."/>
        </authorList>
    </citation>
    <scope>NUCLEOTIDE SEQUENCE [LARGE SCALE GENOMIC DNA]</scope>
    <source>
        <strain evidence="3">ATCC 43099 / DSM 3394 / CCM 3739 / CIP 104546 / IAM 13178 / JCM 8861 / NBRC 102185 / NCIMB 2190 / MS3</strain>
    </source>
</reference>
<evidence type="ECO:0000313" key="3">
    <source>
        <dbReference type="Proteomes" id="UP000001879"/>
    </source>
</evidence>
<dbReference type="Gene3D" id="3.40.640.10">
    <property type="entry name" value="Type I PLP-dependent aspartate aminotransferase-like (Major domain)"/>
    <property type="match status" value="1"/>
</dbReference>
<evidence type="ECO:0000313" key="2">
    <source>
        <dbReference type="EMBL" id="ADD06594.1"/>
    </source>
</evidence>
<name>D3SR38_NATMM</name>
<dbReference type="Pfam" id="PF01041">
    <property type="entry name" value="DegT_DnrJ_EryC1"/>
    <property type="match status" value="1"/>
</dbReference>
<dbReference type="HOGENOM" id="CLU_059313_2_0_2"/>
<keyword evidence="1" id="KW-0663">Pyridoxal phosphate</keyword>
<dbReference type="PaxDb" id="547559-Nmag_3042"/>
<accession>D3SR38</accession>
<dbReference type="STRING" id="547559.Nmag_3042"/>
<keyword evidence="2" id="KW-0032">Aminotransferase</keyword>
<dbReference type="InterPro" id="IPR000653">
    <property type="entry name" value="DegT/StrS_aminotransferase"/>
</dbReference>
<dbReference type="KEGG" id="nmg:Nmag_3042"/>
<keyword evidence="3" id="KW-1185">Reference proteome</keyword>
<dbReference type="AlphaFoldDB" id="D3SR38"/>
<dbReference type="InterPro" id="IPR015422">
    <property type="entry name" value="PyrdxlP-dep_Trfase_small"/>
</dbReference>
<dbReference type="GeneID" id="8825902"/>
<sequence>MYRWQGLRAGFQIDDSGTPSLLVTSLPTQQPTGIERFIDRYADEYHFYGSGKVALRDGLAGLVDGARSQNVLVPAYLPDGVVEPLRELEVEPRYYAVEPTLAPDFVDLERRLDEDTLAVMSVNYFGFPQPGLAELESIVADADCYHIDDNAHAPLSVDHGTLLGTRGDIGITSLWKLLPIPNGAILYCTDESVSDRYEPSPLAGIRGRVDASDCRYILKSVIQEFLDTAPPVRHSVDALLTGRRSGSTTPTVGSPADRYEAWKTQMSTLSAYLANDIDPTEIRQTRRDNFRIWRHILDDYDTLDPVFDSLPDGICPQAFPVRTDDARAFIAELERVGVDGVHTWPRLAGTVLENPAYETATRLSREIVTLPVHQHVDSAALESVGDALQWE</sequence>
<dbReference type="SUPFAM" id="SSF53383">
    <property type="entry name" value="PLP-dependent transferases"/>
    <property type="match status" value="1"/>
</dbReference>
<dbReference type="InterPro" id="IPR015421">
    <property type="entry name" value="PyrdxlP-dep_Trfase_major"/>
</dbReference>
<dbReference type="GO" id="GO:0008483">
    <property type="term" value="F:transaminase activity"/>
    <property type="evidence" value="ECO:0007669"/>
    <property type="project" value="UniProtKB-KW"/>
</dbReference>
<reference evidence="2 3" key="2">
    <citation type="journal article" date="2012" name="BMC Genomics">
        <title>A comparative genomics perspective on the genetic content of the alkaliphilic haloarchaeon Natrialba magadii ATCC 43099T.</title>
        <authorList>
            <person name="Siddaramappa S."/>
            <person name="Challacombe J.F."/>
            <person name="Decastro R.E."/>
            <person name="Pfeiffer F."/>
            <person name="Sastre D.E."/>
            <person name="Gimenez M.I."/>
            <person name="Paggi R.A."/>
            <person name="Detter J.C."/>
            <person name="Davenport K.W."/>
            <person name="Goodwin L.A."/>
            <person name="Kyrpides N."/>
            <person name="Tapia R."/>
            <person name="Pitluck S."/>
            <person name="Lucas S."/>
            <person name="Woyke T."/>
            <person name="Maupin-Furlow J.A."/>
        </authorList>
    </citation>
    <scope>NUCLEOTIDE SEQUENCE [LARGE SCALE GENOMIC DNA]</scope>
    <source>
        <strain evidence="3">ATCC 43099 / DSM 3394 / CCM 3739 / CIP 104546 / IAM 13178 / JCM 8861 / NBRC 102185 / NCIMB 2190 / MS3</strain>
    </source>
</reference>
<organism evidence="2 3">
    <name type="scientific">Natrialba magadii (strain ATCC 43099 / DSM 3394 / CCM 3739 / CIP 104546 / IAM 13178 / JCM 8861 / NBRC 102185 / NCIMB 2190 / MS3)</name>
    <name type="common">Natronobacterium magadii</name>
    <dbReference type="NCBI Taxonomy" id="547559"/>
    <lineage>
        <taxon>Archaea</taxon>
        <taxon>Methanobacteriati</taxon>
        <taxon>Methanobacteriota</taxon>
        <taxon>Stenosarchaea group</taxon>
        <taxon>Halobacteria</taxon>
        <taxon>Halobacteriales</taxon>
        <taxon>Natrialbaceae</taxon>
        <taxon>Natrialba</taxon>
    </lineage>
</organism>
<comment type="similarity">
    <text evidence="1">Belongs to the DegT/DnrJ/EryC1 family.</text>
</comment>
<proteinExistence type="inferred from homology"/>